<protein>
    <recommendedName>
        <fullName evidence="3">alpha-glucosidase</fullName>
        <ecNumber evidence="3">3.2.1.20</ecNumber>
    </recommendedName>
</protein>
<dbReference type="EMBL" id="FZQP02006959">
    <property type="protein sequence ID" value="VVD05332.1"/>
    <property type="molecule type" value="Genomic_DNA"/>
</dbReference>
<evidence type="ECO:0000256" key="1">
    <source>
        <dbReference type="ARBA" id="ARBA00001657"/>
    </source>
</evidence>
<dbReference type="EC" id="3.2.1.20" evidence="3"/>
<dbReference type="SUPFAM" id="SSF51011">
    <property type="entry name" value="Glycosyl hydrolase domain"/>
    <property type="match status" value="1"/>
</dbReference>
<feature type="chain" id="PRO_5022907964" description="alpha-glucosidase" evidence="6">
    <location>
        <begin position="20"/>
        <end position="1482"/>
    </location>
</feature>
<dbReference type="Gene3D" id="3.20.20.80">
    <property type="entry name" value="Glycosidases"/>
    <property type="match status" value="4"/>
</dbReference>
<dbReference type="PANTHER" id="PTHR10357:SF179">
    <property type="entry name" value="NEUTRAL AND BASIC AMINO ACID TRANSPORT PROTEIN RBAT"/>
    <property type="match status" value="1"/>
</dbReference>
<evidence type="ECO:0000313" key="9">
    <source>
        <dbReference type="Proteomes" id="UP000324832"/>
    </source>
</evidence>
<sequence length="1482" mass="170791">MTLKLSIFLLCMLSVDVKSENVNPKTAWWQTGVFYQVYVRSFMDSDADGVGDINGIFTKLNYLKDLGVDALILSPIYKSPMHDFGFDVSDFYSIQSEYGSMEDFEILVKKAEELDIKVILDFVPNHTSNESEWFIKSMHQDEYFKNWYIWENGHLDASGQRRPPNNWISPFRKSAWSYAPSRDQFYLHQFGEAQPDLNYRNPVAIDEIRNIIKYWLEKGVAGMRISSANYLFETDKEMFGGRYPNEPLTGKPGVGPDDYDYLEHIYTKDQEETYEIMAQFREAFDSISLRDNFTRIMMTEASTGIKNAVRYYGEGLHMGAHIPLNFALVEDLNKESDARDIKYAVDKWLTYKPLRKSANWVTGTYDKSRVASRFRPELVDAFNMLVLLLPGIAISYMGEEIGMINGFVPWTETRDPLACNTDDPVNFIEVSRDPVRTPFQWTNGKNAGFSEADKTWLPLAEGFENTNVMRSQSAVRSHYQVYRSLALLRKRPAFRFGRYESLALSSDVFAFKRSYQVVNLSAFDLIFGHLEVEVSTVLTVLCHGHVLRQDEIELEWWESTIFYQIYPRSFADSDGDGIDIKIVLDLVPNHTSNESIWFQEALKGNEKYYNYFVWEDGIIDENGEMQPPNNWNVIRFWLDKGVAGFRVDAVNCLFEVDKDMFGGKYPDEPFSGRTDVDPESHDYLSHIYTKDQNETYYMVYQWRNVFDEIAAKDGLPRVMMTEVYASIQDVVKYFGEGDQIGAQVPFNFDLITDVDASSSAADMKRAIDKFLTYKPLDKKPNWVGEEIGLVDGYVSWEDTVDPSGCNTNDPINYVTSSRDPERTPFQWNAEKNAGFSTADKTWLPVAEGYETLNVEVQKAAERSNLKVYQALADLRQDSVFRYGRYDSLAINHDVFAFRRDVFDASAVPVAPYEGIVLKALAFLLPFLFLTIHATQRELEWWETTIFYQIYPRSFMDSDGDGIGDLKGITSKLEYLKELGVGATWLSPMFQSPMYDFGYDISDFYAVHDEYGTMEDFEEMLAKAKELDIKIVLDFVPNHSSNESVWFDEALRGHEKYFDYFVWEDPVEDENGILHPPNNWNSVFRKSAWEYREEVGKYYLHQFVIGQPDLNYRNPEVVEEMKNVIRFWLDKGVAGFRVDAIAHLFEVDKELYNGKYPDEPISGQALDDPESYDYLNHIYTKDQEETFDMVYQWREVFDEFKEKDGLSRVMMTEAYSSPIVTMKYFGNEKSEGAQMPFNFVLISDVNGDSTAGEIKYALDKFLAFKPIDKLANWVAGNHDNSRVASRFSPKLVDGVNMIVLLLPGIAVTYMGEEIGMVDGYISWEDTVDPSGCNTDDPINYWMSSRDPERTPFQWSGEKNAGFTTGDKTWLPLADGYETLNVAVQSSIEKSHLNIYKTLAKLRTESTFRYGRYESVAFNSDVFAFRRWHEGEVYIVVVNFREQAHQIDLTYFENVVGHLEVIVTSVQSPKNGYSGGKLREYGGE</sequence>
<dbReference type="SMART" id="SM00642">
    <property type="entry name" value="Aamy"/>
    <property type="match status" value="2"/>
</dbReference>
<evidence type="ECO:0000259" key="7">
    <source>
        <dbReference type="SMART" id="SM00642"/>
    </source>
</evidence>
<feature type="domain" description="Glycosyl hydrolase family 13 catalytic" evidence="7">
    <location>
        <begin position="36"/>
        <end position="436"/>
    </location>
</feature>
<dbReference type="FunFam" id="3.90.400.10:FF:000001">
    <property type="entry name" value="Maltase A3, isoform A"/>
    <property type="match status" value="1"/>
</dbReference>
<gene>
    <name evidence="8" type="ORF">LSINAPIS_LOCUS14892</name>
</gene>
<name>A0A5E4R5W8_9NEOP</name>
<comment type="catalytic activity">
    <reaction evidence="1">
        <text>Hydrolysis of terminal, non-reducing (1-&gt;4)-linked alpha-D-glucose residues with release of alpha-D-glucose.</text>
        <dbReference type="EC" id="3.2.1.20"/>
    </reaction>
</comment>
<keyword evidence="5" id="KW-0378">Hydrolase</keyword>
<dbReference type="InterPro" id="IPR045857">
    <property type="entry name" value="O16G_dom_2"/>
</dbReference>
<dbReference type="GO" id="GO:0004558">
    <property type="term" value="F:alpha-1,4-glucosidase activity"/>
    <property type="evidence" value="ECO:0007669"/>
    <property type="project" value="UniProtKB-EC"/>
</dbReference>
<organism evidence="8 9">
    <name type="scientific">Leptidea sinapis</name>
    <dbReference type="NCBI Taxonomy" id="189913"/>
    <lineage>
        <taxon>Eukaryota</taxon>
        <taxon>Metazoa</taxon>
        <taxon>Ecdysozoa</taxon>
        <taxon>Arthropoda</taxon>
        <taxon>Hexapoda</taxon>
        <taxon>Insecta</taxon>
        <taxon>Pterygota</taxon>
        <taxon>Neoptera</taxon>
        <taxon>Endopterygota</taxon>
        <taxon>Lepidoptera</taxon>
        <taxon>Glossata</taxon>
        <taxon>Ditrysia</taxon>
        <taxon>Papilionoidea</taxon>
        <taxon>Pieridae</taxon>
        <taxon>Dismorphiinae</taxon>
        <taxon>Leptidea</taxon>
    </lineage>
</organism>
<dbReference type="Gene3D" id="2.60.40.1180">
    <property type="entry name" value="Golgi alpha-mannosidase II"/>
    <property type="match status" value="1"/>
</dbReference>
<keyword evidence="6" id="KW-0732">Signal</keyword>
<dbReference type="PANTHER" id="PTHR10357">
    <property type="entry name" value="ALPHA-AMYLASE FAMILY MEMBER"/>
    <property type="match status" value="1"/>
</dbReference>
<dbReference type="SUPFAM" id="SSF51445">
    <property type="entry name" value="(Trans)glycosidases"/>
    <property type="match status" value="3"/>
</dbReference>
<dbReference type="Pfam" id="PF00128">
    <property type="entry name" value="Alpha-amylase"/>
    <property type="match status" value="4"/>
</dbReference>
<keyword evidence="4" id="KW-0325">Glycoprotein</keyword>
<dbReference type="Gene3D" id="3.90.400.10">
    <property type="entry name" value="Oligo-1,6-glucosidase, Domain 2"/>
    <property type="match status" value="3"/>
</dbReference>
<evidence type="ECO:0000256" key="2">
    <source>
        <dbReference type="ARBA" id="ARBA00008061"/>
    </source>
</evidence>
<proteinExistence type="inferred from homology"/>
<dbReference type="InterPro" id="IPR006047">
    <property type="entry name" value="GH13_cat_dom"/>
</dbReference>
<dbReference type="GO" id="GO:0005975">
    <property type="term" value="P:carbohydrate metabolic process"/>
    <property type="evidence" value="ECO:0007669"/>
    <property type="project" value="InterPro"/>
</dbReference>
<evidence type="ECO:0000313" key="8">
    <source>
        <dbReference type="EMBL" id="VVD05332.1"/>
    </source>
</evidence>
<dbReference type="Proteomes" id="UP000324832">
    <property type="component" value="Unassembled WGS sequence"/>
</dbReference>
<dbReference type="InterPro" id="IPR017853">
    <property type="entry name" value="GH"/>
</dbReference>
<feature type="domain" description="Glycosyl hydrolase family 13 catalytic" evidence="7">
    <location>
        <begin position="948"/>
        <end position="1348"/>
    </location>
</feature>
<dbReference type="CDD" id="cd11328">
    <property type="entry name" value="AmyAc_maltase"/>
    <property type="match status" value="2"/>
</dbReference>
<keyword evidence="5" id="KW-0326">Glycosidase</keyword>
<evidence type="ECO:0000256" key="6">
    <source>
        <dbReference type="SAM" id="SignalP"/>
    </source>
</evidence>
<accession>A0A5E4R5W8</accession>
<keyword evidence="9" id="KW-1185">Reference proteome</keyword>
<evidence type="ECO:0000256" key="3">
    <source>
        <dbReference type="ARBA" id="ARBA00012741"/>
    </source>
</evidence>
<dbReference type="InterPro" id="IPR013780">
    <property type="entry name" value="Glyco_hydro_b"/>
</dbReference>
<reference evidence="8 9" key="1">
    <citation type="submission" date="2017-07" db="EMBL/GenBank/DDBJ databases">
        <authorList>
            <person name="Talla V."/>
            <person name="Backstrom N."/>
        </authorList>
    </citation>
    <scope>NUCLEOTIDE SEQUENCE [LARGE SCALE GENOMIC DNA]</scope>
</reference>
<evidence type="ECO:0000256" key="5">
    <source>
        <dbReference type="ARBA" id="ARBA00023295"/>
    </source>
</evidence>
<evidence type="ECO:0000256" key="4">
    <source>
        <dbReference type="ARBA" id="ARBA00023180"/>
    </source>
</evidence>
<feature type="signal peptide" evidence="6">
    <location>
        <begin position="1"/>
        <end position="19"/>
    </location>
</feature>
<comment type="similarity">
    <text evidence="2">Belongs to the glycosyl hydrolase 13 family.</text>
</comment>